<evidence type="ECO:0000256" key="3">
    <source>
        <dbReference type="ARBA" id="ARBA00014180"/>
    </source>
</evidence>
<dbReference type="InterPro" id="IPR029058">
    <property type="entry name" value="AB_hydrolase_fold"/>
</dbReference>
<feature type="domain" description="Dienelactone hydrolase" evidence="7">
    <location>
        <begin position="109"/>
        <end position="323"/>
    </location>
</feature>
<accession>A0AAD1RXS1</accession>
<organism evidence="8 9">
    <name type="scientific">Pelobates cultripes</name>
    <name type="common">Western spadefoot toad</name>
    <dbReference type="NCBI Taxonomy" id="61616"/>
    <lineage>
        <taxon>Eukaryota</taxon>
        <taxon>Metazoa</taxon>
        <taxon>Chordata</taxon>
        <taxon>Craniata</taxon>
        <taxon>Vertebrata</taxon>
        <taxon>Euteleostomi</taxon>
        <taxon>Amphibia</taxon>
        <taxon>Batrachia</taxon>
        <taxon>Anura</taxon>
        <taxon>Pelobatoidea</taxon>
        <taxon>Pelobatidae</taxon>
        <taxon>Pelobates</taxon>
    </lineage>
</organism>
<evidence type="ECO:0000256" key="4">
    <source>
        <dbReference type="ARBA" id="ARBA00022490"/>
    </source>
</evidence>
<dbReference type="SUPFAM" id="SSF53474">
    <property type="entry name" value="alpha/beta-Hydrolases"/>
    <property type="match status" value="1"/>
</dbReference>
<keyword evidence="9" id="KW-1185">Reference proteome</keyword>
<evidence type="ECO:0000256" key="6">
    <source>
        <dbReference type="ARBA" id="ARBA00059591"/>
    </source>
</evidence>
<protein>
    <recommendedName>
        <fullName evidence="3">Carboxymethylenebutenolidase homolog</fullName>
    </recommendedName>
</protein>
<reference evidence="8" key="1">
    <citation type="submission" date="2022-03" db="EMBL/GenBank/DDBJ databases">
        <authorList>
            <person name="Alioto T."/>
            <person name="Alioto T."/>
            <person name="Gomez Garrido J."/>
        </authorList>
    </citation>
    <scope>NUCLEOTIDE SEQUENCE</scope>
</reference>
<evidence type="ECO:0000256" key="5">
    <source>
        <dbReference type="ARBA" id="ARBA00022801"/>
    </source>
</evidence>
<gene>
    <name evidence="8" type="ORF">PECUL_23A021130</name>
</gene>
<evidence type="ECO:0000259" key="7">
    <source>
        <dbReference type="Pfam" id="PF01738"/>
    </source>
</evidence>
<dbReference type="PANTHER" id="PTHR46812:SF1">
    <property type="entry name" value="CARBOXYMETHYLENEBUTENOLIDASE HOMOLOG"/>
    <property type="match status" value="1"/>
</dbReference>
<name>A0AAD1RXS1_PELCU</name>
<dbReference type="InterPro" id="IPR002925">
    <property type="entry name" value="Dienelactn_hydro"/>
</dbReference>
<dbReference type="Pfam" id="PF01738">
    <property type="entry name" value="DLH"/>
    <property type="match status" value="1"/>
</dbReference>
<comment type="function">
    <text evidence="6">Cysteine hydrolase.</text>
</comment>
<evidence type="ECO:0000256" key="1">
    <source>
        <dbReference type="ARBA" id="ARBA00004514"/>
    </source>
</evidence>
<comment type="subcellular location">
    <subcellularLocation>
        <location evidence="1">Cytoplasm</location>
        <location evidence="1">Cytosol</location>
    </subcellularLocation>
</comment>
<dbReference type="GO" id="GO:0005829">
    <property type="term" value="C:cytosol"/>
    <property type="evidence" value="ECO:0007669"/>
    <property type="project" value="UniProtKB-SubCell"/>
</dbReference>
<evidence type="ECO:0000313" key="9">
    <source>
        <dbReference type="Proteomes" id="UP001295444"/>
    </source>
</evidence>
<comment type="similarity">
    <text evidence="2">Belongs to the dienelactone hydrolase family.</text>
</comment>
<dbReference type="FunFam" id="3.40.50.1820:FF:000178">
    <property type="entry name" value="Carboxymethylenebutenolidase homolog"/>
    <property type="match status" value="1"/>
</dbReference>
<dbReference type="InterPro" id="IPR042946">
    <property type="entry name" value="CMBL"/>
</dbReference>
<dbReference type="GO" id="GO:0016787">
    <property type="term" value="F:hydrolase activity"/>
    <property type="evidence" value="ECO:0007669"/>
    <property type="project" value="UniProtKB-KW"/>
</dbReference>
<proteinExistence type="inferred from homology"/>
<dbReference type="Proteomes" id="UP001295444">
    <property type="component" value="Chromosome 04"/>
</dbReference>
<dbReference type="Gene3D" id="3.40.50.1820">
    <property type="entry name" value="alpha/beta hydrolase"/>
    <property type="match status" value="1"/>
</dbReference>
<keyword evidence="4" id="KW-0963">Cytoplasm</keyword>
<dbReference type="AlphaFoldDB" id="A0AAD1RXS1"/>
<sequence>MSGTAGVNPADGPPWCMACIPNVTQLCLSPSPSPGMHPDLYTHLTSRCTVTILIGSNSGQRDTARSNPREHTGLCTSFVMANEARPCPCDIGDKFEHEEQGKVIQIEHIKAYVCKPHSSTDKAVIVVQDIFGWELPNTRFIADLLSAHGYITVCPDLFRGQEPWNPNSDWSVFPEWLKSRPATKVDKEVDVVLKYLREQCHVKKIGVIGFCWGGVVTHHLMLTYPDIKAGVSFYGIMRDAEDHYNLQNPTLFIFGEIDSVIPLDQVNVLKEKLKEHAKFDYEVKVFPKQTHGFVHRKKEEINPEDKPYIEEARKDMIEWLHKYIN</sequence>
<evidence type="ECO:0000313" key="8">
    <source>
        <dbReference type="EMBL" id="CAH2283602.1"/>
    </source>
</evidence>
<dbReference type="EMBL" id="OW240915">
    <property type="protein sequence ID" value="CAH2283602.1"/>
    <property type="molecule type" value="Genomic_DNA"/>
</dbReference>
<evidence type="ECO:0000256" key="2">
    <source>
        <dbReference type="ARBA" id="ARBA00008456"/>
    </source>
</evidence>
<keyword evidence="5" id="KW-0378">Hydrolase</keyword>
<dbReference type="PANTHER" id="PTHR46812">
    <property type="entry name" value="CARBOXYMETHYLENEBUTENOLIDASE HOMOLOG"/>
    <property type="match status" value="1"/>
</dbReference>